<gene>
    <name evidence="2" type="ORF">CPB83DRAFT_106135</name>
</gene>
<sequence length="79" mass="9167">MFRVFILLLLFFIIFRLHRSCFAIVNVFIVRTPLSQGVRSRSEGKASSLAICSVSYMPTLIYRFERRETSAYAREVVVS</sequence>
<comment type="caution">
    <text evidence="2">The sequence shown here is derived from an EMBL/GenBank/DDBJ whole genome shotgun (WGS) entry which is preliminary data.</text>
</comment>
<dbReference type="AlphaFoldDB" id="A0A9P6JT09"/>
<reference evidence="2" key="1">
    <citation type="submission" date="2020-11" db="EMBL/GenBank/DDBJ databases">
        <authorList>
            <consortium name="DOE Joint Genome Institute"/>
            <person name="Ahrendt S."/>
            <person name="Riley R."/>
            <person name="Andreopoulos W."/>
            <person name="Labutti K."/>
            <person name="Pangilinan J."/>
            <person name="Ruiz-Duenas F.J."/>
            <person name="Barrasa J.M."/>
            <person name="Sanchez-Garcia M."/>
            <person name="Camarero S."/>
            <person name="Miyauchi S."/>
            <person name="Serrano A."/>
            <person name="Linde D."/>
            <person name="Babiker R."/>
            <person name="Drula E."/>
            <person name="Ayuso-Fernandez I."/>
            <person name="Pacheco R."/>
            <person name="Padilla G."/>
            <person name="Ferreira P."/>
            <person name="Barriuso J."/>
            <person name="Kellner H."/>
            <person name="Castanera R."/>
            <person name="Alfaro M."/>
            <person name="Ramirez L."/>
            <person name="Pisabarro A.G."/>
            <person name="Kuo A."/>
            <person name="Tritt A."/>
            <person name="Lipzen A."/>
            <person name="He G."/>
            <person name="Yan M."/>
            <person name="Ng V."/>
            <person name="Cullen D."/>
            <person name="Martin F."/>
            <person name="Rosso M.-N."/>
            <person name="Henrissat B."/>
            <person name="Hibbett D."/>
            <person name="Martinez A.T."/>
            <person name="Grigoriev I.V."/>
        </authorList>
    </citation>
    <scope>NUCLEOTIDE SEQUENCE</scope>
    <source>
        <strain evidence="2">CBS 506.95</strain>
    </source>
</reference>
<dbReference type="Proteomes" id="UP000807306">
    <property type="component" value="Unassembled WGS sequence"/>
</dbReference>
<evidence type="ECO:0008006" key="4">
    <source>
        <dbReference type="Google" id="ProtNLM"/>
    </source>
</evidence>
<accession>A0A9P6JT09</accession>
<organism evidence="2 3">
    <name type="scientific">Crepidotus variabilis</name>
    <dbReference type="NCBI Taxonomy" id="179855"/>
    <lineage>
        <taxon>Eukaryota</taxon>
        <taxon>Fungi</taxon>
        <taxon>Dikarya</taxon>
        <taxon>Basidiomycota</taxon>
        <taxon>Agaricomycotina</taxon>
        <taxon>Agaricomycetes</taxon>
        <taxon>Agaricomycetidae</taxon>
        <taxon>Agaricales</taxon>
        <taxon>Agaricineae</taxon>
        <taxon>Crepidotaceae</taxon>
        <taxon>Crepidotus</taxon>
    </lineage>
</organism>
<evidence type="ECO:0000313" key="3">
    <source>
        <dbReference type="Proteomes" id="UP000807306"/>
    </source>
</evidence>
<name>A0A9P6JT09_9AGAR</name>
<protein>
    <recommendedName>
        <fullName evidence="4">Secreted protein</fullName>
    </recommendedName>
</protein>
<feature type="chain" id="PRO_5040469071" description="Secreted protein" evidence="1">
    <location>
        <begin position="24"/>
        <end position="79"/>
    </location>
</feature>
<keyword evidence="3" id="KW-1185">Reference proteome</keyword>
<evidence type="ECO:0000256" key="1">
    <source>
        <dbReference type="SAM" id="SignalP"/>
    </source>
</evidence>
<proteinExistence type="predicted"/>
<keyword evidence="1" id="KW-0732">Signal</keyword>
<dbReference type="EMBL" id="MU157835">
    <property type="protein sequence ID" value="KAF9531468.1"/>
    <property type="molecule type" value="Genomic_DNA"/>
</dbReference>
<evidence type="ECO:0000313" key="2">
    <source>
        <dbReference type="EMBL" id="KAF9531468.1"/>
    </source>
</evidence>
<feature type="signal peptide" evidence="1">
    <location>
        <begin position="1"/>
        <end position="23"/>
    </location>
</feature>